<proteinExistence type="predicted"/>
<dbReference type="EMBL" id="DWZI01000040">
    <property type="protein sequence ID" value="HJA86079.1"/>
    <property type="molecule type" value="Genomic_DNA"/>
</dbReference>
<evidence type="ECO:0000256" key="1">
    <source>
        <dbReference type="SAM" id="SignalP"/>
    </source>
</evidence>
<protein>
    <recommendedName>
        <fullName evidence="4">DUF4843 domain-containing protein</fullName>
    </recommendedName>
</protein>
<reference evidence="2" key="1">
    <citation type="journal article" date="2021" name="PeerJ">
        <title>Extensive microbial diversity within the chicken gut microbiome revealed by metagenomics and culture.</title>
        <authorList>
            <person name="Gilroy R."/>
            <person name="Ravi A."/>
            <person name="Getino M."/>
            <person name="Pursley I."/>
            <person name="Horton D.L."/>
            <person name="Alikhan N.F."/>
            <person name="Baker D."/>
            <person name="Gharbi K."/>
            <person name="Hall N."/>
            <person name="Watson M."/>
            <person name="Adriaenssens E.M."/>
            <person name="Foster-Nyarko E."/>
            <person name="Jarju S."/>
            <person name="Secka A."/>
            <person name="Antonio M."/>
            <person name="Oren A."/>
            <person name="Chaudhuri R.R."/>
            <person name="La Ragione R."/>
            <person name="Hildebrand F."/>
            <person name="Pallen M.J."/>
        </authorList>
    </citation>
    <scope>NUCLEOTIDE SEQUENCE</scope>
    <source>
        <strain evidence="2">ChiHjej12B11-9795</strain>
    </source>
</reference>
<dbReference type="Proteomes" id="UP000823862">
    <property type="component" value="Unassembled WGS sequence"/>
</dbReference>
<name>A0A9D2HVK2_9BACE</name>
<feature type="chain" id="PRO_5038629109" description="DUF4843 domain-containing protein" evidence="1">
    <location>
        <begin position="24"/>
        <end position="365"/>
    </location>
</feature>
<sequence>MKYNAIRSALYGLLCLSAMTWLAGCENDEPASPPTDWSLMTEHEFGNNKSTPDLSVLYNGEEPYMRVAFRPWSEDGTKMEMVMMMGWNDFEKDYPIGVYLPRLILDPVQGVGTVTFEGEATEAGNYVRVQGQYEEATDYLNLSVVSELAIPELSNREYIFRFGSDCLELKQAPSRGDDYDFVQTMLRQIGERLGEAYDEMKFVFHNDYTYEWLIKPVGEADYRLLSASKFWPRVDMDQLLMFHLGGPDIDGNPAFSAEERIYEAFVGDVSALTYASAFAAGNYFSASYGFDGDGRLALSLNPYSFTSLGWMAYELAKATHSMTDEQLADMKRFIELTNYSFFEGVYDTTKSDWVIVHSSDEARDI</sequence>
<evidence type="ECO:0000313" key="3">
    <source>
        <dbReference type="Proteomes" id="UP000823862"/>
    </source>
</evidence>
<dbReference type="PROSITE" id="PS51257">
    <property type="entry name" value="PROKAR_LIPOPROTEIN"/>
    <property type="match status" value="1"/>
</dbReference>
<organism evidence="2 3">
    <name type="scientific">Candidatus Bacteroides avicola</name>
    <dbReference type="NCBI Taxonomy" id="2838468"/>
    <lineage>
        <taxon>Bacteria</taxon>
        <taxon>Pseudomonadati</taxon>
        <taxon>Bacteroidota</taxon>
        <taxon>Bacteroidia</taxon>
        <taxon>Bacteroidales</taxon>
        <taxon>Bacteroidaceae</taxon>
        <taxon>Bacteroides</taxon>
    </lineage>
</organism>
<keyword evidence="1" id="KW-0732">Signal</keyword>
<accession>A0A9D2HVK2</accession>
<evidence type="ECO:0008006" key="4">
    <source>
        <dbReference type="Google" id="ProtNLM"/>
    </source>
</evidence>
<feature type="signal peptide" evidence="1">
    <location>
        <begin position="1"/>
        <end position="23"/>
    </location>
</feature>
<evidence type="ECO:0000313" key="2">
    <source>
        <dbReference type="EMBL" id="HJA86079.1"/>
    </source>
</evidence>
<gene>
    <name evidence="2" type="ORF">H9950_07815</name>
</gene>
<dbReference type="AlphaFoldDB" id="A0A9D2HVK2"/>
<reference evidence="2" key="2">
    <citation type="submission" date="2021-04" db="EMBL/GenBank/DDBJ databases">
        <authorList>
            <person name="Gilroy R."/>
        </authorList>
    </citation>
    <scope>NUCLEOTIDE SEQUENCE</scope>
    <source>
        <strain evidence="2">ChiHjej12B11-9795</strain>
    </source>
</reference>
<comment type="caution">
    <text evidence="2">The sequence shown here is derived from an EMBL/GenBank/DDBJ whole genome shotgun (WGS) entry which is preliminary data.</text>
</comment>